<dbReference type="InterPro" id="IPR036182">
    <property type="entry name" value="PCuAC_sf"/>
</dbReference>
<gene>
    <name evidence="3" type="ORF">RD110_24300</name>
</gene>
<organism evidence="3 4">
    <name type="scientific">Rhodoferax koreensis</name>
    <dbReference type="NCBI Taxonomy" id="1842727"/>
    <lineage>
        <taxon>Bacteria</taxon>
        <taxon>Pseudomonadati</taxon>
        <taxon>Pseudomonadota</taxon>
        <taxon>Betaproteobacteria</taxon>
        <taxon>Burkholderiales</taxon>
        <taxon>Comamonadaceae</taxon>
        <taxon>Rhodoferax</taxon>
    </lineage>
</organism>
<dbReference type="STRING" id="1842727.RD110_24300"/>
<dbReference type="PANTHER" id="PTHR36302:SF1">
    <property type="entry name" value="COPPER CHAPERONE PCU(A)C"/>
    <property type="match status" value="1"/>
</dbReference>
<evidence type="ECO:0000259" key="2">
    <source>
        <dbReference type="Pfam" id="PF07987"/>
    </source>
</evidence>
<dbReference type="CDD" id="cd08545">
    <property type="entry name" value="YcnI_like"/>
    <property type="match status" value="1"/>
</dbReference>
<dbReference type="KEGG" id="rhy:RD110_24300"/>
<evidence type="ECO:0000256" key="1">
    <source>
        <dbReference type="SAM" id="SignalP"/>
    </source>
</evidence>
<evidence type="ECO:0000313" key="3">
    <source>
        <dbReference type="EMBL" id="APW39940.1"/>
    </source>
</evidence>
<feature type="domain" description="YncI copper-binding" evidence="2">
    <location>
        <begin position="24"/>
        <end position="156"/>
    </location>
</feature>
<dbReference type="PANTHER" id="PTHR36302">
    <property type="entry name" value="BLR7088 PROTEIN"/>
    <property type="match status" value="1"/>
</dbReference>
<dbReference type="InterPro" id="IPR058248">
    <property type="entry name" value="Lxx211020-like"/>
</dbReference>
<dbReference type="OrthoDB" id="9796962at2"/>
<sequence length="296" mass="30656">MKKKFPAPLALAALAVFTGAASAHVTLPPGGAAAGSDYEAAFRVGHACEGAKATTGITVRLPKGFTLAEAVPRAGWKLEVQKEGEPQVRWTPDSPDKALAGHDKAEFILRGRLTSTPGPLYFKVLQSCDVGSADWAQLPTGAAGEKLVSPAARLDVLAPGVAAVDVKDAWVRPAVPGQSGTGAFMKLSAPSGARLVSLSTPAAGVAEVHEMKMEGDVMKMRELKGGLDLPPRKTVELSPGGYHVMLMDLKQPITKGTNLPLTLRFEDAKGVKSALEVSVPVGIPEGAAAAGSPHQH</sequence>
<accession>A0A1P8K1Q8</accession>
<dbReference type="RefSeq" id="WP_076202921.1">
    <property type="nucleotide sequence ID" value="NZ_CP019236.1"/>
</dbReference>
<dbReference type="Pfam" id="PF04314">
    <property type="entry name" value="PCuAC"/>
    <property type="match status" value="1"/>
</dbReference>
<feature type="signal peptide" evidence="1">
    <location>
        <begin position="1"/>
        <end position="23"/>
    </location>
</feature>
<evidence type="ECO:0000313" key="4">
    <source>
        <dbReference type="Proteomes" id="UP000186609"/>
    </source>
</evidence>
<dbReference type="InterPro" id="IPR007410">
    <property type="entry name" value="LpqE-like"/>
</dbReference>
<reference evidence="3 4" key="1">
    <citation type="submission" date="2017-01" db="EMBL/GenBank/DDBJ databases">
        <authorList>
            <person name="Mah S.A."/>
            <person name="Swanson W.J."/>
            <person name="Moy G.W."/>
            <person name="Vacquier V.D."/>
        </authorList>
    </citation>
    <scope>NUCLEOTIDE SEQUENCE [LARGE SCALE GENOMIC DNA]</scope>
    <source>
        <strain evidence="3 4">DCY110</strain>
    </source>
</reference>
<dbReference type="Proteomes" id="UP000186609">
    <property type="component" value="Chromosome"/>
</dbReference>
<proteinExistence type="predicted"/>
<dbReference type="Gene3D" id="2.60.40.1890">
    <property type="entry name" value="PCu(A)C copper chaperone"/>
    <property type="match status" value="1"/>
</dbReference>
<dbReference type="Pfam" id="PF07987">
    <property type="entry name" value="DUF1775"/>
    <property type="match status" value="1"/>
</dbReference>
<keyword evidence="4" id="KW-1185">Reference proteome</keyword>
<dbReference type="AlphaFoldDB" id="A0A1P8K1Q8"/>
<protein>
    <recommendedName>
        <fullName evidence="2">YncI copper-binding domain-containing protein</fullName>
    </recommendedName>
</protein>
<dbReference type="InterPro" id="IPR038507">
    <property type="entry name" value="YcnI-like_sf"/>
</dbReference>
<name>A0A1P8K1Q8_9BURK</name>
<dbReference type="SUPFAM" id="SSF110087">
    <property type="entry name" value="DR1885-like metal-binding protein"/>
    <property type="match status" value="1"/>
</dbReference>
<dbReference type="Gene3D" id="2.60.40.2230">
    <property type="entry name" value="Uncharacterised protein YcnI-like PF07987, DUF1775"/>
    <property type="match status" value="1"/>
</dbReference>
<keyword evidence="1" id="KW-0732">Signal</keyword>
<feature type="chain" id="PRO_5012433319" description="YncI copper-binding domain-containing protein" evidence="1">
    <location>
        <begin position="24"/>
        <end position="296"/>
    </location>
</feature>
<dbReference type="EMBL" id="CP019236">
    <property type="protein sequence ID" value="APW39940.1"/>
    <property type="molecule type" value="Genomic_DNA"/>
</dbReference>
<dbReference type="InterPro" id="IPR012533">
    <property type="entry name" value="YcnI-copper_dom"/>
</dbReference>